<protein>
    <submittedName>
        <fullName evidence="1">Uncharacterized protein</fullName>
    </submittedName>
</protein>
<evidence type="ECO:0000313" key="2">
    <source>
        <dbReference type="Proteomes" id="UP001329151"/>
    </source>
</evidence>
<evidence type="ECO:0000313" key="1">
    <source>
        <dbReference type="EMBL" id="BET26613.1"/>
    </source>
</evidence>
<dbReference type="KEGG" id="lto:RGQ30_21140"/>
<dbReference type="Proteomes" id="UP001329151">
    <property type="component" value="Chromosome"/>
</dbReference>
<dbReference type="RefSeq" id="WP_130555928.1">
    <property type="nucleotide sequence ID" value="NZ_AP028947.1"/>
</dbReference>
<reference evidence="1 2" key="1">
    <citation type="submission" date="2023-10" db="EMBL/GenBank/DDBJ databases">
        <title>Complete Genome Sequence of Limnobacter thiooxidans CS-K2T, Isolated from freshwater lake sediments in Bavaria, Germany.</title>
        <authorList>
            <person name="Naruki M."/>
            <person name="Watanabe A."/>
            <person name="Warashina T."/>
            <person name="Morita T."/>
            <person name="Arakawa K."/>
        </authorList>
    </citation>
    <scope>NUCLEOTIDE SEQUENCE [LARGE SCALE GENOMIC DNA]</scope>
    <source>
        <strain evidence="1 2">CS-K2</strain>
    </source>
</reference>
<keyword evidence="2" id="KW-1185">Reference proteome</keyword>
<gene>
    <name evidence="1" type="ORF">RGQ30_21140</name>
</gene>
<name>A0AA86J080_9BURK</name>
<dbReference type="EMBL" id="AP028947">
    <property type="protein sequence ID" value="BET26613.1"/>
    <property type="molecule type" value="Genomic_DNA"/>
</dbReference>
<proteinExistence type="predicted"/>
<sequence length="291" mass="30030">MNQEQLQALISSFTLPGNGAFDSAALFDQLTEATAPLADFSTLEYRQQLFNGVTDGLDQFAGALPAEARNFSDAPGFVETYSVSNTTTTTANSAIILRTVTQTTTTNDGVLLGEGTPLETNAFHDSVSTNSTTTNRLNGSTIASSESQTDTFGIENQLVNLTLQNNESSGNATILGQAIQTASNTTTLSLDLADMQILDVGLSNVSLNSTGVELLTLSYPNAEGAQDSLVLPTSTNVLLPLALGAAEGFANNPDPTALLDTLTGLAQLPEPIGAFGGDNPLAGLGLPALPA</sequence>
<accession>A0AA86J080</accession>
<organism evidence="1 2">
    <name type="scientific">Limnobacter thiooxidans</name>
    <dbReference type="NCBI Taxonomy" id="131080"/>
    <lineage>
        <taxon>Bacteria</taxon>
        <taxon>Pseudomonadati</taxon>
        <taxon>Pseudomonadota</taxon>
        <taxon>Betaproteobacteria</taxon>
        <taxon>Burkholderiales</taxon>
        <taxon>Burkholderiaceae</taxon>
        <taxon>Limnobacter</taxon>
    </lineage>
</organism>
<dbReference type="AlphaFoldDB" id="A0AA86J080"/>